<feature type="transmembrane region" description="Helical" evidence="1">
    <location>
        <begin position="46"/>
        <end position="69"/>
    </location>
</feature>
<dbReference type="EMBL" id="CAJNOT010001407">
    <property type="protein sequence ID" value="CAF1194463.1"/>
    <property type="molecule type" value="Genomic_DNA"/>
</dbReference>
<proteinExistence type="predicted"/>
<keyword evidence="10" id="KW-1185">Reference proteome</keyword>
<feature type="transmembrane region" description="Helical" evidence="1">
    <location>
        <begin position="22"/>
        <end position="40"/>
    </location>
</feature>
<evidence type="ECO:0000313" key="7">
    <source>
        <dbReference type="EMBL" id="CAF3824707.1"/>
    </source>
</evidence>
<dbReference type="OrthoDB" id="10383676at2759"/>
<dbReference type="Proteomes" id="UP000663854">
    <property type="component" value="Unassembled WGS sequence"/>
</dbReference>
<dbReference type="EMBL" id="CAJOBE010005380">
    <property type="protein sequence ID" value="CAF3970766.1"/>
    <property type="molecule type" value="Genomic_DNA"/>
</dbReference>
<evidence type="ECO:0000313" key="8">
    <source>
        <dbReference type="EMBL" id="CAF3953926.1"/>
    </source>
</evidence>
<sequence length="100" mass="11883">MTVDIHNIVGIHRLHTSQKADALDFGVALLCWLWIFPITFPEANQWHFKWVSIVFLYNIACEFIIYSFWHWITHGRTSPYLQGAFHEKKFNPINSYEEKG</sequence>
<dbReference type="EMBL" id="CAJNOO010001219">
    <property type="protein sequence ID" value="CAF1116742.1"/>
    <property type="molecule type" value="Genomic_DNA"/>
</dbReference>
<evidence type="ECO:0000313" key="4">
    <source>
        <dbReference type="EMBL" id="CAF1194463.1"/>
    </source>
</evidence>
<keyword evidence="1" id="KW-1133">Transmembrane helix</keyword>
<dbReference type="Proteomes" id="UP000663889">
    <property type="component" value="Unassembled WGS sequence"/>
</dbReference>
<evidence type="ECO:0000313" key="9">
    <source>
        <dbReference type="EMBL" id="CAF3970766.1"/>
    </source>
</evidence>
<comment type="caution">
    <text evidence="2">The sequence shown here is derived from an EMBL/GenBank/DDBJ whole genome shotgun (WGS) entry which is preliminary data.</text>
</comment>
<evidence type="ECO:0000256" key="1">
    <source>
        <dbReference type="SAM" id="Phobius"/>
    </source>
</evidence>
<reference evidence="2" key="1">
    <citation type="submission" date="2021-02" db="EMBL/GenBank/DDBJ databases">
        <authorList>
            <person name="Nowell W R."/>
        </authorList>
    </citation>
    <scope>NUCLEOTIDE SEQUENCE</scope>
</reference>
<dbReference type="Proteomes" id="UP000663836">
    <property type="component" value="Unassembled WGS sequence"/>
</dbReference>
<keyword evidence="1" id="KW-0812">Transmembrane</keyword>
<keyword evidence="1" id="KW-0472">Membrane</keyword>
<dbReference type="EMBL" id="CAJOBD010003539">
    <property type="protein sequence ID" value="CAF3953926.1"/>
    <property type="molecule type" value="Genomic_DNA"/>
</dbReference>
<gene>
    <name evidence="9" type="ORF">FNK824_LOCUS24317</name>
    <name evidence="8" type="ORF">JBS370_LOCUS23693</name>
    <name evidence="6" type="ORF">JXQ802_LOCUS36756</name>
    <name evidence="7" type="ORF">OTI717_LOCUS19625</name>
    <name evidence="3" type="ORF">PYM288_LOCUS23637</name>
    <name evidence="2" type="ORF">RFH988_LOCUS20131</name>
    <name evidence="5" type="ORF">SEV965_LOCUS23659</name>
    <name evidence="4" type="ORF">ZHD862_LOCUS22496</name>
</gene>
<dbReference type="EMBL" id="CAJOAX010002889">
    <property type="protein sequence ID" value="CAF3824707.1"/>
    <property type="molecule type" value="Genomic_DNA"/>
</dbReference>
<evidence type="ECO:0000313" key="3">
    <source>
        <dbReference type="EMBL" id="CAF1177774.1"/>
    </source>
</evidence>
<dbReference type="Proteomes" id="UP000663870">
    <property type="component" value="Unassembled WGS sequence"/>
</dbReference>
<name>A0A814QB40_9BILA</name>
<evidence type="ECO:0000313" key="11">
    <source>
        <dbReference type="Proteomes" id="UP000663882"/>
    </source>
</evidence>
<accession>A0A814QB40</accession>
<dbReference type="Proteomes" id="UP000663882">
    <property type="component" value="Unassembled WGS sequence"/>
</dbReference>
<dbReference type="Proteomes" id="UP000663823">
    <property type="component" value="Unassembled WGS sequence"/>
</dbReference>
<organism evidence="2 11">
    <name type="scientific">Rotaria sordida</name>
    <dbReference type="NCBI Taxonomy" id="392033"/>
    <lineage>
        <taxon>Eukaryota</taxon>
        <taxon>Metazoa</taxon>
        <taxon>Spiralia</taxon>
        <taxon>Gnathifera</taxon>
        <taxon>Rotifera</taxon>
        <taxon>Eurotatoria</taxon>
        <taxon>Bdelloidea</taxon>
        <taxon>Philodinida</taxon>
        <taxon>Philodinidae</taxon>
        <taxon>Rotaria</taxon>
    </lineage>
</organism>
<dbReference type="EMBL" id="CAJNOU010001766">
    <property type="protein sequence ID" value="CAF1249573.1"/>
    <property type="molecule type" value="Genomic_DNA"/>
</dbReference>
<dbReference type="EMBL" id="CAJNOL010001912">
    <property type="protein sequence ID" value="CAF1436775.1"/>
    <property type="molecule type" value="Genomic_DNA"/>
</dbReference>
<dbReference type="AlphaFoldDB" id="A0A814QB40"/>
<dbReference type="Proteomes" id="UP000663874">
    <property type="component" value="Unassembled WGS sequence"/>
</dbReference>
<evidence type="ECO:0000313" key="5">
    <source>
        <dbReference type="EMBL" id="CAF1249573.1"/>
    </source>
</evidence>
<protein>
    <submittedName>
        <fullName evidence="2">Uncharacterized protein</fullName>
    </submittedName>
</protein>
<evidence type="ECO:0000313" key="10">
    <source>
        <dbReference type="Proteomes" id="UP000663870"/>
    </source>
</evidence>
<evidence type="ECO:0000313" key="6">
    <source>
        <dbReference type="EMBL" id="CAF1436775.1"/>
    </source>
</evidence>
<dbReference type="EMBL" id="CAJNOH010001114">
    <property type="protein sequence ID" value="CAF1177774.1"/>
    <property type="molecule type" value="Genomic_DNA"/>
</dbReference>
<dbReference type="Proteomes" id="UP000663864">
    <property type="component" value="Unassembled WGS sequence"/>
</dbReference>
<evidence type="ECO:0000313" key="2">
    <source>
        <dbReference type="EMBL" id="CAF1116742.1"/>
    </source>
</evidence>